<dbReference type="InterPro" id="IPR006204">
    <property type="entry name" value="GHMP_kinase_N_dom"/>
</dbReference>
<dbReference type="Gene3D" id="3.30.230.10">
    <property type="match status" value="1"/>
</dbReference>
<sequence length="290" mass="30080">MASSTAQSRAVFPDAQAGLTLLAPAKVNLALHVTGQRADGYHSLDSLVVFADAGDQVSLAPAPDFSLRVTGPRRAGVPEDDRNLCLRAARAAGIPVAITLEKHLPNAAGLGGGTADAAAVLRGLQQMTGAAPLENPERIGADLPVCLFNRPARMQGVGERISPVPPLPPLPALLINPGVALSTPQVFSALKRRHNGAMDDIPRGLQTPAETATWLREQRNDLQSAALSCAPEIGTALAALDALPGCLLARMSGSGASCFALFPDREMAEKAAGILAARHPAWWICPVTLG</sequence>
<dbReference type="HAMAP" id="MF_00061">
    <property type="entry name" value="IspE"/>
    <property type="match status" value="1"/>
</dbReference>
<dbReference type="Gene3D" id="3.30.70.890">
    <property type="entry name" value="GHMP kinase, C-terminal domain"/>
    <property type="match status" value="1"/>
</dbReference>
<evidence type="ECO:0000256" key="10">
    <source>
        <dbReference type="HAMAP-Rule" id="MF_00061"/>
    </source>
</evidence>
<dbReference type="Pfam" id="PF08544">
    <property type="entry name" value="GHMP_kinases_C"/>
    <property type="match status" value="1"/>
</dbReference>
<evidence type="ECO:0000259" key="12">
    <source>
        <dbReference type="Pfam" id="PF08544"/>
    </source>
</evidence>
<evidence type="ECO:0000313" key="13">
    <source>
        <dbReference type="EMBL" id="QPM90703.1"/>
    </source>
</evidence>
<dbReference type="PANTHER" id="PTHR43527">
    <property type="entry name" value="4-DIPHOSPHOCYTIDYL-2-C-METHYL-D-ERYTHRITOL KINASE, CHLOROPLASTIC"/>
    <property type="match status" value="1"/>
</dbReference>
<evidence type="ECO:0000256" key="3">
    <source>
        <dbReference type="ARBA" id="ARBA00017473"/>
    </source>
</evidence>
<keyword evidence="6 10" id="KW-0418">Kinase</keyword>
<evidence type="ECO:0000256" key="1">
    <source>
        <dbReference type="ARBA" id="ARBA00009684"/>
    </source>
</evidence>
<dbReference type="Pfam" id="PF00288">
    <property type="entry name" value="GHMP_kinases_N"/>
    <property type="match status" value="1"/>
</dbReference>
<comment type="caution">
    <text evidence="10">Lacks conserved residue(s) required for the propagation of feature annotation.</text>
</comment>
<evidence type="ECO:0000256" key="9">
    <source>
        <dbReference type="ARBA" id="ARBA00032554"/>
    </source>
</evidence>
<organism evidence="13 14">
    <name type="scientific">Pseudooceanicola algae</name>
    <dbReference type="NCBI Taxonomy" id="1537215"/>
    <lineage>
        <taxon>Bacteria</taxon>
        <taxon>Pseudomonadati</taxon>
        <taxon>Pseudomonadota</taxon>
        <taxon>Alphaproteobacteria</taxon>
        <taxon>Rhodobacterales</taxon>
        <taxon>Paracoccaceae</taxon>
        <taxon>Pseudooceanicola</taxon>
    </lineage>
</organism>
<dbReference type="InterPro" id="IPR036554">
    <property type="entry name" value="GHMP_kinase_C_sf"/>
</dbReference>
<accession>A0A418SKF9</accession>
<dbReference type="SUPFAM" id="SSF55060">
    <property type="entry name" value="GHMP Kinase, C-terminal domain"/>
    <property type="match status" value="1"/>
</dbReference>
<dbReference type="InterPro" id="IPR013750">
    <property type="entry name" value="GHMP_kinase_C_dom"/>
</dbReference>
<evidence type="ECO:0000256" key="2">
    <source>
        <dbReference type="ARBA" id="ARBA00012052"/>
    </source>
</evidence>
<keyword evidence="4 10" id="KW-0808">Transferase</keyword>
<gene>
    <name evidence="10 13" type="primary">ispE</name>
    <name evidence="13" type="ORF">PSAL_019420</name>
</gene>
<dbReference type="GO" id="GO:0016114">
    <property type="term" value="P:terpenoid biosynthetic process"/>
    <property type="evidence" value="ECO:0007669"/>
    <property type="project" value="InterPro"/>
</dbReference>
<dbReference type="EC" id="2.7.1.148" evidence="2 10"/>
<dbReference type="RefSeq" id="WP_119837852.1">
    <property type="nucleotide sequence ID" value="NZ_CP060436.1"/>
</dbReference>
<feature type="domain" description="GHMP kinase C-terminal" evidence="12">
    <location>
        <begin position="217"/>
        <end position="277"/>
    </location>
</feature>
<reference evidence="13 14" key="1">
    <citation type="submission" date="2020-08" db="EMBL/GenBank/DDBJ databases">
        <title>Genome sequence of Rhodobacteraceae bacterium Lw-13e.</title>
        <authorList>
            <person name="Poehlein A."/>
            <person name="Wolter L."/>
            <person name="Daniel R."/>
            <person name="Brinkhoff T."/>
        </authorList>
    </citation>
    <scope>NUCLEOTIDE SEQUENCE [LARGE SCALE GENOMIC DNA]</scope>
    <source>
        <strain evidence="13 14">Lw-13e</strain>
    </source>
</reference>
<comment type="catalytic activity">
    <reaction evidence="10">
        <text>4-CDP-2-C-methyl-D-erythritol + ATP = 4-CDP-2-C-methyl-D-erythritol 2-phosphate + ADP + H(+)</text>
        <dbReference type="Rhea" id="RHEA:18437"/>
        <dbReference type="ChEBI" id="CHEBI:15378"/>
        <dbReference type="ChEBI" id="CHEBI:30616"/>
        <dbReference type="ChEBI" id="CHEBI:57823"/>
        <dbReference type="ChEBI" id="CHEBI:57919"/>
        <dbReference type="ChEBI" id="CHEBI:456216"/>
        <dbReference type="EC" id="2.7.1.148"/>
    </reaction>
</comment>
<dbReference type="UniPathway" id="UPA00056">
    <property type="reaction ID" value="UER00094"/>
</dbReference>
<comment type="function">
    <text evidence="10">Catalyzes the phosphorylation of the position 2 hydroxy group of 4-diphosphocytidyl-2C-methyl-D-erythritol.</text>
</comment>
<name>A0A418SKF9_9RHOB</name>
<proteinExistence type="inferred from homology"/>
<feature type="domain" description="GHMP kinase N-terminal" evidence="11">
    <location>
        <begin position="87"/>
        <end position="133"/>
    </location>
</feature>
<dbReference type="AlphaFoldDB" id="A0A418SKF9"/>
<dbReference type="GO" id="GO:0019288">
    <property type="term" value="P:isopentenyl diphosphate biosynthetic process, methylerythritol 4-phosphate pathway"/>
    <property type="evidence" value="ECO:0007669"/>
    <property type="project" value="UniProtKB-UniRule"/>
</dbReference>
<keyword evidence="8 10" id="KW-0414">Isoprene biosynthesis</keyword>
<comment type="similarity">
    <text evidence="1 10">Belongs to the GHMP kinase family. IspE subfamily.</text>
</comment>
<dbReference type="OrthoDB" id="9809438at2"/>
<dbReference type="InterPro" id="IPR014721">
    <property type="entry name" value="Ribsml_uS5_D2-typ_fold_subgr"/>
</dbReference>
<evidence type="ECO:0000256" key="4">
    <source>
        <dbReference type="ARBA" id="ARBA00022679"/>
    </source>
</evidence>
<keyword evidence="7 10" id="KW-0067">ATP-binding</keyword>
<evidence type="ECO:0000313" key="14">
    <source>
        <dbReference type="Proteomes" id="UP000283786"/>
    </source>
</evidence>
<dbReference type="NCBIfam" id="NF011202">
    <property type="entry name" value="PRK14608.1"/>
    <property type="match status" value="1"/>
</dbReference>
<evidence type="ECO:0000259" key="11">
    <source>
        <dbReference type="Pfam" id="PF00288"/>
    </source>
</evidence>
<feature type="active site" evidence="10">
    <location>
        <position position="142"/>
    </location>
</feature>
<dbReference type="InterPro" id="IPR004424">
    <property type="entry name" value="IspE"/>
</dbReference>
<dbReference type="SUPFAM" id="SSF54211">
    <property type="entry name" value="Ribosomal protein S5 domain 2-like"/>
    <property type="match status" value="1"/>
</dbReference>
<evidence type="ECO:0000256" key="6">
    <source>
        <dbReference type="ARBA" id="ARBA00022777"/>
    </source>
</evidence>
<keyword evidence="14" id="KW-1185">Reference proteome</keyword>
<evidence type="ECO:0000256" key="7">
    <source>
        <dbReference type="ARBA" id="ARBA00022840"/>
    </source>
</evidence>
<dbReference type="PIRSF" id="PIRSF010376">
    <property type="entry name" value="IspE"/>
    <property type="match status" value="1"/>
</dbReference>
<evidence type="ECO:0000256" key="5">
    <source>
        <dbReference type="ARBA" id="ARBA00022741"/>
    </source>
</evidence>
<dbReference type="PANTHER" id="PTHR43527:SF2">
    <property type="entry name" value="4-DIPHOSPHOCYTIDYL-2-C-METHYL-D-ERYTHRITOL KINASE, CHLOROPLASTIC"/>
    <property type="match status" value="1"/>
</dbReference>
<dbReference type="InterPro" id="IPR020568">
    <property type="entry name" value="Ribosomal_Su5_D2-typ_SF"/>
</dbReference>
<dbReference type="GO" id="GO:0050515">
    <property type="term" value="F:4-(cytidine 5'-diphospho)-2-C-methyl-D-erythritol kinase activity"/>
    <property type="evidence" value="ECO:0007669"/>
    <property type="project" value="UniProtKB-UniRule"/>
</dbReference>
<dbReference type="Proteomes" id="UP000283786">
    <property type="component" value="Chromosome"/>
</dbReference>
<keyword evidence="5 10" id="KW-0547">Nucleotide-binding</keyword>
<protein>
    <recommendedName>
        <fullName evidence="3 10">4-diphosphocytidyl-2-C-methyl-D-erythritol kinase</fullName>
        <shortName evidence="10">CMK</shortName>
        <ecNumber evidence="2 10">2.7.1.148</ecNumber>
    </recommendedName>
    <alternativeName>
        <fullName evidence="9 10">4-(cytidine-5'-diphospho)-2-C-methyl-D-erythritol kinase</fullName>
    </alternativeName>
</protein>
<comment type="pathway">
    <text evidence="10">Isoprenoid biosynthesis; isopentenyl diphosphate biosynthesis via DXP pathway; isopentenyl diphosphate from 1-deoxy-D-xylulose 5-phosphate: step 3/6.</text>
</comment>
<feature type="active site" evidence="10">
    <location>
        <position position="26"/>
    </location>
</feature>
<dbReference type="EMBL" id="CP060436">
    <property type="protein sequence ID" value="QPM90703.1"/>
    <property type="molecule type" value="Genomic_DNA"/>
</dbReference>
<evidence type="ECO:0000256" key="8">
    <source>
        <dbReference type="ARBA" id="ARBA00023229"/>
    </source>
</evidence>
<dbReference type="KEGG" id="palw:PSAL_019420"/>
<dbReference type="GO" id="GO:0005524">
    <property type="term" value="F:ATP binding"/>
    <property type="evidence" value="ECO:0007669"/>
    <property type="project" value="UniProtKB-UniRule"/>
</dbReference>